<evidence type="ECO:0000256" key="5">
    <source>
        <dbReference type="SAM" id="MobiDB-lite"/>
    </source>
</evidence>
<evidence type="ECO:0000313" key="9">
    <source>
        <dbReference type="Proteomes" id="UP000186004"/>
    </source>
</evidence>
<organism evidence="8 9">
    <name type="scientific">Micromonospora avicenniae</name>
    <dbReference type="NCBI Taxonomy" id="1198245"/>
    <lineage>
        <taxon>Bacteria</taxon>
        <taxon>Bacillati</taxon>
        <taxon>Actinomycetota</taxon>
        <taxon>Actinomycetes</taxon>
        <taxon>Micromonosporales</taxon>
        <taxon>Micromonosporaceae</taxon>
        <taxon>Micromonospora</taxon>
    </lineage>
</organism>
<dbReference type="PANTHER" id="PTHR42718:SF49">
    <property type="entry name" value="EXPORT PROTEIN"/>
    <property type="match status" value="1"/>
</dbReference>
<feature type="compositionally biased region" description="Low complexity" evidence="5">
    <location>
        <begin position="1"/>
        <end position="20"/>
    </location>
</feature>
<evidence type="ECO:0000313" key="8">
    <source>
        <dbReference type="EMBL" id="SIR98208.1"/>
    </source>
</evidence>
<feature type="transmembrane region" description="Helical" evidence="6">
    <location>
        <begin position="239"/>
        <end position="260"/>
    </location>
</feature>
<dbReference type="InterPro" id="IPR036259">
    <property type="entry name" value="MFS_trans_sf"/>
</dbReference>
<dbReference type="InterPro" id="IPR020846">
    <property type="entry name" value="MFS_dom"/>
</dbReference>
<feature type="transmembrane region" description="Helical" evidence="6">
    <location>
        <begin position="214"/>
        <end position="233"/>
    </location>
</feature>
<feature type="transmembrane region" description="Helical" evidence="6">
    <location>
        <begin position="125"/>
        <end position="143"/>
    </location>
</feature>
<dbReference type="Gene3D" id="1.20.1250.20">
    <property type="entry name" value="MFS general substrate transporter like domains"/>
    <property type="match status" value="1"/>
</dbReference>
<dbReference type="GO" id="GO:0022857">
    <property type="term" value="F:transmembrane transporter activity"/>
    <property type="evidence" value="ECO:0007669"/>
    <property type="project" value="InterPro"/>
</dbReference>
<dbReference type="InterPro" id="IPR011701">
    <property type="entry name" value="MFS"/>
</dbReference>
<feature type="transmembrane region" description="Helical" evidence="6">
    <location>
        <begin position="448"/>
        <end position="466"/>
    </location>
</feature>
<evidence type="ECO:0000256" key="6">
    <source>
        <dbReference type="SAM" id="Phobius"/>
    </source>
</evidence>
<feature type="domain" description="Major facilitator superfamily (MFS) profile" evidence="7">
    <location>
        <begin position="26"/>
        <end position="472"/>
    </location>
</feature>
<dbReference type="Pfam" id="PF07690">
    <property type="entry name" value="MFS_1"/>
    <property type="match status" value="1"/>
</dbReference>
<accession>A0A1N7FCV0</accession>
<keyword evidence="4 6" id="KW-0472">Membrane</keyword>
<dbReference type="PANTHER" id="PTHR42718">
    <property type="entry name" value="MAJOR FACILITATOR SUPERFAMILY MULTIDRUG TRANSPORTER MFSC"/>
    <property type="match status" value="1"/>
</dbReference>
<keyword evidence="2 6" id="KW-0812">Transmembrane</keyword>
<evidence type="ECO:0000259" key="7">
    <source>
        <dbReference type="PROSITE" id="PS50850"/>
    </source>
</evidence>
<evidence type="ECO:0000256" key="3">
    <source>
        <dbReference type="ARBA" id="ARBA00022989"/>
    </source>
</evidence>
<dbReference type="Proteomes" id="UP000186004">
    <property type="component" value="Unassembled WGS sequence"/>
</dbReference>
<feature type="transmembrane region" description="Helical" evidence="6">
    <location>
        <begin position="346"/>
        <end position="364"/>
    </location>
</feature>
<dbReference type="STRING" id="1198245.SAMN05444858_1344"/>
<keyword evidence="9" id="KW-1185">Reference proteome</keyword>
<dbReference type="OrthoDB" id="4867914at2"/>
<feature type="transmembrane region" description="Helical" evidence="6">
    <location>
        <begin position="181"/>
        <end position="202"/>
    </location>
</feature>
<proteinExistence type="predicted"/>
<dbReference type="PROSITE" id="PS50850">
    <property type="entry name" value="MFS"/>
    <property type="match status" value="1"/>
</dbReference>
<feature type="transmembrane region" description="Helical" evidence="6">
    <location>
        <begin position="415"/>
        <end position="436"/>
    </location>
</feature>
<evidence type="ECO:0000256" key="2">
    <source>
        <dbReference type="ARBA" id="ARBA00022692"/>
    </source>
</evidence>
<feature type="transmembrane region" description="Helical" evidence="6">
    <location>
        <begin position="281"/>
        <end position="300"/>
    </location>
</feature>
<feature type="transmembrane region" description="Helical" evidence="6">
    <location>
        <begin position="96"/>
        <end position="119"/>
    </location>
</feature>
<feature type="transmembrane region" description="Helical" evidence="6">
    <location>
        <begin position="64"/>
        <end position="84"/>
    </location>
</feature>
<evidence type="ECO:0000256" key="1">
    <source>
        <dbReference type="ARBA" id="ARBA00004651"/>
    </source>
</evidence>
<feature type="transmembrane region" description="Helical" evidence="6">
    <location>
        <begin position="306"/>
        <end position="325"/>
    </location>
</feature>
<feature type="transmembrane region" description="Helical" evidence="6">
    <location>
        <begin position="26"/>
        <end position="44"/>
    </location>
</feature>
<dbReference type="GO" id="GO:0005886">
    <property type="term" value="C:plasma membrane"/>
    <property type="evidence" value="ECO:0007669"/>
    <property type="project" value="UniProtKB-SubCell"/>
</dbReference>
<protein>
    <submittedName>
        <fullName evidence="8">Major Facilitator Superfamily protein</fullName>
    </submittedName>
</protein>
<gene>
    <name evidence="8" type="ORF">SAMN05444858_1344</name>
</gene>
<reference evidence="8 9" key="1">
    <citation type="submission" date="2017-01" db="EMBL/GenBank/DDBJ databases">
        <authorList>
            <person name="Mah S.A."/>
            <person name="Swanson W.J."/>
            <person name="Moy G.W."/>
            <person name="Vacquier V.D."/>
        </authorList>
    </citation>
    <scope>NUCLEOTIDE SEQUENCE [LARGE SCALE GENOMIC DNA]</scope>
    <source>
        <strain evidence="8 9">DSM 45758</strain>
    </source>
</reference>
<sequence>MSTSAGVTAPAAATSPPGASRSDARALFAVCAATLLVLMNYTAPVAVLPQTARSLGAGLTTQTWLINAITLGLAATLLVAGSLGDDFGRRRIFRTGLALLAVGTVGSAVAPNAATFVAARIVQGAASAAILAAGLGLLGHAFHTAQGRAHATARWASMLGAGIAVGPLASAALTSAAGWRWFYVILAALAVLLAAFGGRLLTESRAARVAHIDVPGVLTLGAGLALLLVAVTAGRTGWLRPAVLIPLVLGVLLLATFVAVQARGRAPMLDLALFRRPDFRIATLGAFFTGLAALGPSTVLPTLVQQLVGISALGTAGLAFVWAGASFVVSNQMRHLGTRTAPARQLALGFLLTAVGYLAMLGYADAHSWVRTIPGLLISGAGSGLLNAALARLAVTTVPTDRVAMGSGANNTARYVGSALGVAGAVTLASSLLPAGQASGFSAHGADAVLLIGSLVAVLGAATALIRRRAAAPVPAAG</sequence>
<feature type="region of interest" description="Disordered" evidence="5">
    <location>
        <begin position="1"/>
        <end position="21"/>
    </location>
</feature>
<feature type="transmembrane region" description="Helical" evidence="6">
    <location>
        <begin position="376"/>
        <end position="395"/>
    </location>
</feature>
<comment type="subcellular location">
    <subcellularLocation>
        <location evidence="1">Cell membrane</location>
        <topology evidence="1">Multi-pass membrane protein</topology>
    </subcellularLocation>
</comment>
<dbReference type="EMBL" id="FTNF01000034">
    <property type="protein sequence ID" value="SIR98208.1"/>
    <property type="molecule type" value="Genomic_DNA"/>
</dbReference>
<dbReference type="Gene3D" id="1.20.1720.10">
    <property type="entry name" value="Multidrug resistance protein D"/>
    <property type="match status" value="1"/>
</dbReference>
<evidence type="ECO:0000256" key="4">
    <source>
        <dbReference type="ARBA" id="ARBA00023136"/>
    </source>
</evidence>
<feature type="transmembrane region" description="Helical" evidence="6">
    <location>
        <begin position="155"/>
        <end position="175"/>
    </location>
</feature>
<name>A0A1N7FCV0_9ACTN</name>
<dbReference type="AlphaFoldDB" id="A0A1N7FCV0"/>
<dbReference type="RefSeq" id="WP_076473965.1">
    <property type="nucleotide sequence ID" value="NZ_FTNF01000034.1"/>
</dbReference>
<dbReference type="SUPFAM" id="SSF103473">
    <property type="entry name" value="MFS general substrate transporter"/>
    <property type="match status" value="1"/>
</dbReference>
<keyword evidence="3 6" id="KW-1133">Transmembrane helix</keyword>